<reference evidence="1 2" key="1">
    <citation type="journal article" date="2020" name="G3 (Bethesda)">
        <title>Improved Reference Genome for Cyclotella cryptica CCMP332, a Model for Cell Wall Morphogenesis, Salinity Adaptation, and Lipid Production in Diatoms (Bacillariophyta).</title>
        <authorList>
            <person name="Roberts W.R."/>
            <person name="Downey K.M."/>
            <person name="Ruck E.C."/>
            <person name="Traller J.C."/>
            <person name="Alverson A.J."/>
        </authorList>
    </citation>
    <scope>NUCLEOTIDE SEQUENCE [LARGE SCALE GENOMIC DNA]</scope>
    <source>
        <strain evidence="1 2">CCMP332</strain>
    </source>
</reference>
<proteinExistence type="predicted"/>
<dbReference type="Proteomes" id="UP001516023">
    <property type="component" value="Unassembled WGS sequence"/>
</dbReference>
<keyword evidence="2" id="KW-1185">Reference proteome</keyword>
<accession>A0ABD3QKZ9</accession>
<name>A0ABD3QKZ9_9STRA</name>
<organism evidence="1 2">
    <name type="scientific">Cyclotella cryptica</name>
    <dbReference type="NCBI Taxonomy" id="29204"/>
    <lineage>
        <taxon>Eukaryota</taxon>
        <taxon>Sar</taxon>
        <taxon>Stramenopiles</taxon>
        <taxon>Ochrophyta</taxon>
        <taxon>Bacillariophyta</taxon>
        <taxon>Coscinodiscophyceae</taxon>
        <taxon>Thalassiosirophycidae</taxon>
        <taxon>Stephanodiscales</taxon>
        <taxon>Stephanodiscaceae</taxon>
        <taxon>Cyclotella</taxon>
    </lineage>
</organism>
<protein>
    <submittedName>
        <fullName evidence="1">Uncharacterized protein</fullName>
    </submittedName>
</protein>
<evidence type="ECO:0000313" key="2">
    <source>
        <dbReference type="Proteomes" id="UP001516023"/>
    </source>
</evidence>
<dbReference type="EMBL" id="JABMIG020000030">
    <property type="protein sequence ID" value="KAL3800812.1"/>
    <property type="molecule type" value="Genomic_DNA"/>
</dbReference>
<evidence type="ECO:0000313" key="1">
    <source>
        <dbReference type="EMBL" id="KAL3800812.1"/>
    </source>
</evidence>
<comment type="caution">
    <text evidence="1">The sequence shown here is derived from an EMBL/GenBank/DDBJ whole genome shotgun (WGS) entry which is preliminary data.</text>
</comment>
<dbReference type="AlphaFoldDB" id="A0ABD3QKZ9"/>
<sequence length="210" mass="23547">MEMKIPSSSFWARHIQNWNKEVQDSILTSITEDKKTLGKKFPTVRKQCMHFTNAFTQPILAAADDDEIANSVGLLRQRLETISRRDPPINNLPLANNAPQDPIELLSLPDAGSTNDRIPRKPTVASYTDDDIILTKLRMIGAGWNETSQMLTLGKISSDMEYVLACSTTKSRNAALHSVLITEGEKHASSTDFLRRLVDFPDFDTAEWPC</sequence>
<gene>
    <name evidence="1" type="ORF">HJC23_001649</name>
</gene>